<dbReference type="InterPro" id="IPR045921">
    <property type="entry name" value="DUF6340"/>
</dbReference>
<reference evidence="2" key="2">
    <citation type="submission" date="2020-03" db="EMBL/GenBank/DDBJ databases">
        <title>Flavobacteriaceae bacterium strain TP-CH-4, a member of the family Flavobacteriaceae isolated from a deep-sea seamount.</title>
        <authorList>
            <person name="Zhang D.-C."/>
        </authorList>
    </citation>
    <scope>NUCLEOTIDE SEQUENCE</scope>
    <source>
        <strain evidence="2">TP-CH-4</strain>
    </source>
</reference>
<name>A0A967ATD1_9FLAO</name>
<keyword evidence="1" id="KW-0732">Signal</keyword>
<organism evidence="2 3">
    <name type="scientific">Pelagihabitans pacificus</name>
    <dbReference type="NCBI Taxonomy" id="2696054"/>
    <lineage>
        <taxon>Bacteria</taxon>
        <taxon>Pseudomonadati</taxon>
        <taxon>Bacteroidota</taxon>
        <taxon>Flavobacteriia</taxon>
        <taxon>Flavobacteriales</taxon>
        <taxon>Flavobacteriaceae</taxon>
        <taxon>Pelagihabitans</taxon>
    </lineage>
</organism>
<dbReference type="Proteomes" id="UP000707206">
    <property type="component" value="Unassembled WGS sequence"/>
</dbReference>
<dbReference type="RefSeq" id="WP_152574533.1">
    <property type="nucleotide sequence ID" value="NZ_VIKU02000003.1"/>
</dbReference>
<reference evidence="2" key="1">
    <citation type="submission" date="2019-07" db="EMBL/GenBank/DDBJ databases">
        <authorList>
            <person name="De-Chao Zhang Q."/>
        </authorList>
    </citation>
    <scope>NUCLEOTIDE SEQUENCE</scope>
    <source>
        <strain evidence="2">TP-CH-4</strain>
    </source>
</reference>
<dbReference type="PROSITE" id="PS51257">
    <property type="entry name" value="PROKAR_LIPOPROTEIN"/>
    <property type="match status" value="1"/>
</dbReference>
<evidence type="ECO:0000313" key="3">
    <source>
        <dbReference type="Proteomes" id="UP000707206"/>
    </source>
</evidence>
<evidence type="ECO:0000256" key="1">
    <source>
        <dbReference type="SAM" id="SignalP"/>
    </source>
</evidence>
<proteinExistence type="predicted"/>
<evidence type="ECO:0000313" key="2">
    <source>
        <dbReference type="EMBL" id="NHF60029.1"/>
    </source>
</evidence>
<comment type="caution">
    <text evidence="2">The sequence shown here is derived from an EMBL/GenBank/DDBJ whole genome shotgun (WGS) entry which is preliminary data.</text>
</comment>
<dbReference type="InterPro" id="IPR011990">
    <property type="entry name" value="TPR-like_helical_dom_sf"/>
</dbReference>
<dbReference type="EMBL" id="VIKU02000003">
    <property type="protein sequence ID" value="NHF60029.1"/>
    <property type="molecule type" value="Genomic_DNA"/>
</dbReference>
<protein>
    <recommendedName>
        <fullName evidence="4">Tetratricopeptide repeat protein</fullName>
    </recommendedName>
</protein>
<dbReference type="AlphaFoldDB" id="A0A967ATD1"/>
<dbReference type="Gene3D" id="1.25.40.10">
    <property type="entry name" value="Tetratricopeptide repeat domain"/>
    <property type="match status" value="1"/>
</dbReference>
<keyword evidence="3" id="KW-1185">Reference proteome</keyword>
<evidence type="ECO:0008006" key="4">
    <source>
        <dbReference type="Google" id="ProtNLM"/>
    </source>
</evidence>
<gene>
    <name evidence="2" type="ORF">FK220_011795</name>
</gene>
<sequence>MKNTNRYLVFLLLVPLLSGCNATKQISIHTMEPSPVAFSDDIKKIGIIDTSVPTEGTAVRTRLDQIIASEERWLTEKGTDAAITGLFDELLKDKRFEVIKLLDSVPRAVEDFGTDLGTVPWNEVEALCAKHGVDALFSLAFYETDTKVSIKKSSMMQPNLMRVKVKVPAKQITLETLIENGWRIYDPKNRRLIDEIVFNDQIIATGKGTDPIAAYQAIGDRKTSILEQSRSTGTNYGLRMMPSEGHILRDYYVRGTNSFVEADERIQQGDLEGALALWAMEASHPTPKIRSRACHNLAVLHEYQGNLELAMDWASRSFDIDRSKNNQEYLDALKWRMAQKRLVARQLAQNEFSK</sequence>
<feature type="signal peptide" evidence="1">
    <location>
        <begin position="1"/>
        <end position="22"/>
    </location>
</feature>
<accession>A0A967ATD1</accession>
<dbReference type="Pfam" id="PF19867">
    <property type="entry name" value="DUF6340"/>
    <property type="match status" value="1"/>
</dbReference>
<feature type="chain" id="PRO_5036994621" description="Tetratricopeptide repeat protein" evidence="1">
    <location>
        <begin position="23"/>
        <end position="354"/>
    </location>
</feature>